<evidence type="ECO:0000313" key="3">
    <source>
        <dbReference type="Proteomes" id="UP000191980"/>
    </source>
</evidence>
<dbReference type="Proteomes" id="UP000191980">
    <property type="component" value="Unassembled WGS sequence"/>
</dbReference>
<dbReference type="OrthoDB" id="9799921at2"/>
<dbReference type="RefSeq" id="WP_080522274.1">
    <property type="nucleotide sequence ID" value="NZ_LPUF01000001.1"/>
</dbReference>
<comment type="caution">
    <text evidence="2">The sequence shown here is derived from an EMBL/GenBank/DDBJ whole genome shotgun (WGS) entry which is preliminary data.</text>
</comment>
<dbReference type="InterPro" id="IPR005122">
    <property type="entry name" value="Uracil-DNA_glycosylase-like"/>
</dbReference>
<gene>
    <name evidence="2" type="ORF">AU255_07300</name>
</gene>
<dbReference type="STRING" id="1420851.AU255_07300"/>
<dbReference type="InterPro" id="IPR036895">
    <property type="entry name" value="Uracil-DNA_glycosylase-like_sf"/>
</dbReference>
<dbReference type="NCBIfam" id="TIGR04274">
    <property type="entry name" value="hypoxanDNAglyco"/>
    <property type="match status" value="1"/>
</dbReference>
<evidence type="ECO:0000313" key="2">
    <source>
        <dbReference type="EMBL" id="OQK17662.1"/>
    </source>
</evidence>
<feature type="domain" description="Uracil-DNA glycosylase-like" evidence="1">
    <location>
        <begin position="8"/>
        <end position="166"/>
    </location>
</feature>
<dbReference type="InterPro" id="IPR026353">
    <property type="entry name" value="Hypoxan-DNA_Glyclase"/>
</dbReference>
<evidence type="ECO:0000259" key="1">
    <source>
        <dbReference type="SMART" id="SM00986"/>
    </source>
</evidence>
<sequence>MKQQTGFNLLGNNQARILILGSMPSVVSLQKQQYYAHPRNAFWRIMAALFNEDEPIVYHQAEQLLEVEGIAVWDVLKSCTRQGSLDSAIDKNSLEINDFASLFKQFTRIKYVFFNGGMAESLYKKHVYQALAIEFRSYSYTKLPSTSPAYAAMPYKDKLAAWAELKTISRVKAS</sequence>
<name>A0A1V8M807_9GAMM</name>
<protein>
    <recommendedName>
        <fullName evidence="1">Uracil-DNA glycosylase-like domain-containing protein</fullName>
    </recommendedName>
</protein>
<dbReference type="AlphaFoldDB" id="A0A1V8M807"/>
<dbReference type="Gene3D" id="3.40.470.10">
    <property type="entry name" value="Uracil-DNA glycosylase-like domain"/>
    <property type="match status" value="1"/>
</dbReference>
<accession>A0A1V8M807</accession>
<organism evidence="2 3">
    <name type="scientific">Methyloprofundus sedimenti</name>
    <dbReference type="NCBI Taxonomy" id="1420851"/>
    <lineage>
        <taxon>Bacteria</taxon>
        <taxon>Pseudomonadati</taxon>
        <taxon>Pseudomonadota</taxon>
        <taxon>Gammaproteobacteria</taxon>
        <taxon>Methylococcales</taxon>
        <taxon>Methylococcaceae</taxon>
        <taxon>Methyloprofundus</taxon>
    </lineage>
</organism>
<keyword evidence="3" id="KW-1185">Reference proteome</keyword>
<proteinExistence type="predicted"/>
<dbReference type="SUPFAM" id="SSF52141">
    <property type="entry name" value="Uracil-DNA glycosylase-like"/>
    <property type="match status" value="1"/>
</dbReference>
<dbReference type="Pfam" id="PF03167">
    <property type="entry name" value="UDG"/>
    <property type="match status" value="1"/>
</dbReference>
<dbReference type="EMBL" id="LPUF01000001">
    <property type="protein sequence ID" value="OQK17662.1"/>
    <property type="molecule type" value="Genomic_DNA"/>
</dbReference>
<dbReference type="SMART" id="SM00986">
    <property type="entry name" value="UDG"/>
    <property type="match status" value="1"/>
</dbReference>
<dbReference type="SMART" id="SM00987">
    <property type="entry name" value="UreE_C"/>
    <property type="match status" value="1"/>
</dbReference>
<dbReference type="CDD" id="cd10032">
    <property type="entry name" value="UDG-F6_HDG"/>
    <property type="match status" value="1"/>
</dbReference>
<reference evidence="2 3" key="1">
    <citation type="submission" date="2015-12" db="EMBL/GenBank/DDBJ databases">
        <authorList>
            <person name="Shamseldin A."/>
            <person name="Moawad H."/>
            <person name="Abd El-Rahim W.M."/>
            <person name="Sadowsky M.J."/>
        </authorList>
    </citation>
    <scope>NUCLEOTIDE SEQUENCE [LARGE SCALE GENOMIC DNA]</scope>
    <source>
        <strain evidence="2 3">WF1</strain>
    </source>
</reference>